<dbReference type="SMART" id="SM00382">
    <property type="entry name" value="AAA"/>
    <property type="match status" value="1"/>
</dbReference>
<dbReference type="SUPFAM" id="SSF52540">
    <property type="entry name" value="P-loop containing nucleoside triphosphate hydrolases"/>
    <property type="match status" value="1"/>
</dbReference>
<reference evidence="9" key="3">
    <citation type="submission" date="2024-03" db="EMBL/GenBank/DDBJ databases">
        <title>The Genome Sequence of Enterococcus sp. DIV0242b.</title>
        <authorList>
            <consortium name="The Broad Institute Genomics Platform"/>
            <consortium name="The Broad Institute Microbial Omics Core"/>
            <consortium name="The Broad Institute Genomic Center for Infectious Diseases"/>
            <person name="Earl A."/>
            <person name="Manson A."/>
            <person name="Gilmore M."/>
            <person name="Schwartman J."/>
            <person name="Shea T."/>
            <person name="Abouelleil A."/>
            <person name="Cao P."/>
            <person name="Chapman S."/>
            <person name="Cusick C."/>
            <person name="Young S."/>
            <person name="Neafsey D."/>
            <person name="Nusbaum C."/>
            <person name="Birren B."/>
        </authorList>
    </citation>
    <scope>NUCLEOTIDE SEQUENCE</scope>
    <source>
        <strain evidence="9">9E7_DIV0242</strain>
    </source>
</reference>
<dbReference type="SUPFAM" id="SSF53062">
    <property type="entry name" value="PTS system fructose IIA component-like"/>
    <property type="match status" value="1"/>
</dbReference>
<accession>A0A242K3T5</accession>
<evidence type="ECO:0000313" key="9">
    <source>
        <dbReference type="EMBL" id="WYJ89949.1"/>
    </source>
</evidence>
<dbReference type="PANTHER" id="PTHR32071:SF38">
    <property type="entry name" value="PSP OPERON TRANSCRIPTIONAL ACTIVATOR"/>
    <property type="match status" value="1"/>
</dbReference>
<dbReference type="SUPFAM" id="SSF46785">
    <property type="entry name" value="Winged helix' DNA-binding domain"/>
    <property type="match status" value="1"/>
</dbReference>
<dbReference type="AlphaFoldDB" id="A0A242K3T5"/>
<dbReference type="CDD" id="cd00009">
    <property type="entry name" value="AAA"/>
    <property type="match status" value="1"/>
</dbReference>
<keyword evidence="4" id="KW-0238">DNA-binding</keyword>
<dbReference type="InterPro" id="IPR011608">
    <property type="entry name" value="PRD"/>
</dbReference>
<feature type="domain" description="PRD" evidence="7">
    <location>
        <begin position="783"/>
        <end position="888"/>
    </location>
</feature>
<reference evidence="9" key="2">
    <citation type="submission" date="2017-05" db="EMBL/GenBank/DDBJ databases">
        <authorList>
            <consortium name="The Broad Institute Genomics Platform"/>
            <consortium name="The Broad Institute Genomic Center for Infectious Diseases"/>
            <person name="Earl A."/>
            <person name="Manson A."/>
            <person name="Schwartman J."/>
            <person name="Gilmore M."/>
            <person name="Abouelleil A."/>
            <person name="Cao P."/>
            <person name="Chapman S."/>
            <person name="Cusick C."/>
            <person name="Shea T."/>
            <person name="Young S."/>
            <person name="Neafsey D."/>
            <person name="Nusbaum C."/>
            <person name="Birren B."/>
        </authorList>
    </citation>
    <scope>NUCLEOTIDE SEQUENCE</scope>
    <source>
        <strain evidence="9">9E7_DIV0242</strain>
    </source>
</reference>
<keyword evidence="2" id="KW-0547">Nucleotide-binding</keyword>
<dbReference type="GO" id="GO:0003677">
    <property type="term" value="F:DNA binding"/>
    <property type="evidence" value="ECO:0007669"/>
    <property type="project" value="UniProtKB-KW"/>
</dbReference>
<dbReference type="GO" id="GO:0009401">
    <property type="term" value="P:phosphoenolpyruvate-dependent sugar phosphotransferase system"/>
    <property type="evidence" value="ECO:0007669"/>
    <property type="project" value="InterPro"/>
</dbReference>
<proteinExistence type="predicted"/>
<dbReference type="InterPro" id="IPR025662">
    <property type="entry name" value="Sigma_54_int_dom_ATP-bd_1"/>
</dbReference>
<dbReference type="InterPro" id="IPR025943">
    <property type="entry name" value="Sigma_54_int_dom_ATP-bd_2"/>
</dbReference>
<dbReference type="RefSeq" id="WP_086350135.1">
    <property type="nucleotide sequence ID" value="NZ_CP147247.1"/>
</dbReference>
<protein>
    <recommendedName>
        <fullName evidence="11">DNA translocase FtsK</fullName>
    </recommendedName>
</protein>
<evidence type="ECO:0008006" key="11">
    <source>
        <dbReference type="Google" id="ProtNLM"/>
    </source>
</evidence>
<feature type="domain" description="PRD" evidence="7">
    <location>
        <begin position="422"/>
        <end position="528"/>
    </location>
</feature>
<dbReference type="Pfam" id="PF00158">
    <property type="entry name" value="Sigma54_activat"/>
    <property type="match status" value="1"/>
</dbReference>
<dbReference type="InterPro" id="IPR027417">
    <property type="entry name" value="P-loop_NTPase"/>
</dbReference>
<evidence type="ECO:0000256" key="3">
    <source>
        <dbReference type="ARBA" id="ARBA00022840"/>
    </source>
</evidence>
<dbReference type="PROSITE" id="PS51096">
    <property type="entry name" value="PTS_EIIA_TYPE_4"/>
    <property type="match status" value="1"/>
</dbReference>
<dbReference type="InterPro" id="IPR036662">
    <property type="entry name" value="PTS_EIIA_man-typ_sf"/>
</dbReference>
<dbReference type="EMBL" id="CP147247">
    <property type="protein sequence ID" value="WYJ89949.1"/>
    <property type="molecule type" value="Genomic_DNA"/>
</dbReference>
<dbReference type="Gene3D" id="3.40.50.300">
    <property type="entry name" value="P-loop containing nucleotide triphosphate hydrolases"/>
    <property type="match status" value="1"/>
</dbReference>
<dbReference type="GO" id="GO:0016020">
    <property type="term" value="C:membrane"/>
    <property type="evidence" value="ECO:0007669"/>
    <property type="project" value="InterPro"/>
</dbReference>
<evidence type="ECO:0000256" key="4">
    <source>
        <dbReference type="ARBA" id="ARBA00023125"/>
    </source>
</evidence>
<dbReference type="InterPro" id="IPR004701">
    <property type="entry name" value="PTS_EIIA_man-typ"/>
</dbReference>
<evidence type="ECO:0000259" key="5">
    <source>
        <dbReference type="PROSITE" id="PS50045"/>
    </source>
</evidence>
<evidence type="ECO:0000256" key="2">
    <source>
        <dbReference type="ARBA" id="ARBA00022741"/>
    </source>
</evidence>
<dbReference type="OrthoDB" id="9771372at2"/>
<dbReference type="InterPro" id="IPR002078">
    <property type="entry name" value="Sigma_54_int"/>
</dbReference>
<evidence type="ECO:0000313" key="8">
    <source>
        <dbReference type="EMBL" id="OTP13657.1"/>
    </source>
</evidence>
<dbReference type="PROSITE" id="PS50045">
    <property type="entry name" value="SIGMA54_INTERACT_4"/>
    <property type="match status" value="1"/>
</dbReference>
<dbReference type="InterPro" id="IPR036390">
    <property type="entry name" value="WH_DNA-bd_sf"/>
</dbReference>
<reference evidence="8" key="1">
    <citation type="submission" date="2017-05" db="EMBL/GenBank/DDBJ databases">
        <title>The Genome Sequence of Enterococcus sp. 9E7_DIV0242.</title>
        <authorList>
            <consortium name="The Broad Institute Genomics Platform"/>
            <consortium name="The Broad Institute Genomic Center for Infectious Diseases"/>
            <person name="Earl A."/>
            <person name="Manson A."/>
            <person name="Schwartman J."/>
            <person name="Gilmore M."/>
            <person name="Abouelleil A."/>
            <person name="Cao P."/>
            <person name="Chapman S."/>
            <person name="Cusick C."/>
            <person name="Shea T."/>
            <person name="Young S."/>
            <person name="Neafsey D."/>
            <person name="Nusbaum C."/>
            <person name="Birren B."/>
        </authorList>
    </citation>
    <scope>NUCLEOTIDE SEQUENCE [LARGE SCALE GENOMIC DNA]</scope>
    <source>
        <strain evidence="8">9E7_DIV0242</strain>
    </source>
</reference>
<sequence length="888" mass="100234">MKRMELVYEGLKDLYDGMGITTNEVAAQLELSRANVSSDLNQLVAQGMARKECGKPVLYHPVIKMTELEQFVLKNPSLKMIVNQAQAAILYPPNGLNMLFYGETGVGKSMFVSYIYDYAKTVKRKSGEYPFIRFNCADYANNPQLLMGQLFGVTKNAYTGAEEERRGLIEKADGGILFLDEIHRLPPEGQEMLFTFIDYGTYNRLGETARERSATVQLIAATTEAPNSALLQTFQRRIPMVLKIPSLAERTLEERAGLVSLFLQAEANRLNEPIKITQNSLRALISYHCPSNIGQLKSDIQLCCAKAYADFLLNGQQDIRIHSPELASHILNGLYQEPDKRIIWQKMKTTVGRYVLFQPDKELDNEGASDQKNIYKLLNEKTDEVKSGKLSYEELVKIVEENYLSFYREESDGRSIKNLKSVFSEPLYETCIQTIQLAEQLLNRKLNEKIQASLAIHLLNTYDRIRRGDPVTIHPDSLEIETKYPEYIMIAKECLLYLNCSLDINIPDEEAVFLAMFFIYNSDEGPEKSKQVQVIVLAHGASTATSMTTFVNRLLNVEQGAWGINMDLEESPSAMLKRLKQLLIESKTTADLLFLVDMGSLNNIGHEIEKELGNHCATIGLVSTSHVLEATRKAVLGISLDEIYQSTLQVNEYAQTVETSVCHSAWDDKKEAVILTFCVTGEGTAVTMKNILENKLAINTEEVKIIPVTLLHNESATNYLFAMQKKYTILCIVSSLPIKTSITQFQLYDLFQSEALSQIQEIVDIDSTYRNIGQTLKEELSEIDSNEIVTDIKSILPHLEKKLQRQFHKRTIFGAIFHICCLVDGLKKGGRGNDFPDQAAYEEQFPWEHLVIREAVQSIEEKYAVTISAGEISYMVSLFITYPQAALG</sequence>
<feature type="domain" description="PTS EIIA type-4" evidence="6">
    <location>
        <begin position="531"/>
        <end position="673"/>
    </location>
</feature>
<keyword evidence="3" id="KW-0067">ATP-binding</keyword>
<dbReference type="PROSITE" id="PS00675">
    <property type="entry name" value="SIGMA54_INTERACT_1"/>
    <property type="match status" value="1"/>
</dbReference>
<feature type="domain" description="Sigma-54 factor interaction" evidence="5">
    <location>
        <begin position="71"/>
        <end position="305"/>
    </location>
</feature>
<dbReference type="EMBL" id="NGMM01000005">
    <property type="protein sequence ID" value="OTP13657.1"/>
    <property type="molecule type" value="Genomic_DNA"/>
</dbReference>
<keyword evidence="1" id="KW-0808">Transferase</keyword>
<name>A0A242K3T5_9ENTE</name>
<dbReference type="Gene3D" id="3.40.50.510">
    <property type="entry name" value="Phosphotransferase system, mannose-type IIA component"/>
    <property type="match status" value="1"/>
</dbReference>
<dbReference type="InterPro" id="IPR003593">
    <property type="entry name" value="AAA+_ATPase"/>
</dbReference>
<dbReference type="Proteomes" id="UP000195141">
    <property type="component" value="Chromosome"/>
</dbReference>
<dbReference type="SUPFAM" id="SSF63520">
    <property type="entry name" value="PTS-regulatory domain, PRD"/>
    <property type="match status" value="2"/>
</dbReference>
<evidence type="ECO:0000259" key="6">
    <source>
        <dbReference type="PROSITE" id="PS51096"/>
    </source>
</evidence>
<dbReference type="GO" id="GO:0006355">
    <property type="term" value="P:regulation of DNA-templated transcription"/>
    <property type="evidence" value="ECO:0007669"/>
    <property type="project" value="InterPro"/>
</dbReference>
<organism evidence="8">
    <name type="scientific">Candidatus Enterococcus clewellii</name>
    <dbReference type="NCBI Taxonomy" id="1834193"/>
    <lineage>
        <taxon>Bacteria</taxon>
        <taxon>Bacillati</taxon>
        <taxon>Bacillota</taxon>
        <taxon>Bacilli</taxon>
        <taxon>Lactobacillales</taxon>
        <taxon>Enterococcaceae</taxon>
        <taxon>Enterococcus</taxon>
    </lineage>
</organism>
<evidence type="ECO:0000313" key="10">
    <source>
        <dbReference type="Proteomes" id="UP000195141"/>
    </source>
</evidence>
<evidence type="ECO:0000259" key="7">
    <source>
        <dbReference type="PROSITE" id="PS51372"/>
    </source>
</evidence>
<dbReference type="PROSITE" id="PS00676">
    <property type="entry name" value="SIGMA54_INTERACT_2"/>
    <property type="match status" value="1"/>
</dbReference>
<dbReference type="InterPro" id="IPR036634">
    <property type="entry name" value="PRD_sf"/>
</dbReference>
<dbReference type="Gene3D" id="1.10.1790.10">
    <property type="entry name" value="PRD domain"/>
    <property type="match status" value="2"/>
</dbReference>
<gene>
    <name evidence="9" type="ORF">A5888_001677</name>
    <name evidence="8" type="ORF">A5888_003135</name>
</gene>
<keyword evidence="10" id="KW-1185">Reference proteome</keyword>
<evidence type="ECO:0000256" key="1">
    <source>
        <dbReference type="ARBA" id="ARBA00022679"/>
    </source>
</evidence>
<dbReference type="PANTHER" id="PTHR32071">
    <property type="entry name" value="TRANSCRIPTIONAL REGULATORY PROTEIN"/>
    <property type="match status" value="1"/>
</dbReference>
<dbReference type="GO" id="GO:0005524">
    <property type="term" value="F:ATP binding"/>
    <property type="evidence" value="ECO:0007669"/>
    <property type="project" value="UniProtKB-KW"/>
</dbReference>
<dbReference type="PROSITE" id="PS51372">
    <property type="entry name" value="PRD_2"/>
    <property type="match status" value="2"/>
</dbReference>
<dbReference type="GO" id="GO:0016740">
    <property type="term" value="F:transferase activity"/>
    <property type="evidence" value="ECO:0007669"/>
    <property type="project" value="UniProtKB-KW"/>
</dbReference>
<dbReference type="Pfam" id="PF00874">
    <property type="entry name" value="PRD"/>
    <property type="match status" value="2"/>
</dbReference>